<comment type="caution">
    <text evidence="3">The sequence shown here is derived from an EMBL/GenBank/DDBJ whole genome shotgun (WGS) entry which is preliminary data.</text>
</comment>
<sequence>MCRSKSATDAAEPAPRSQSSPSRKSEFPQQKGGTPRSLKSPPSSSSEPPSTTTSRSGNHTAGSSDNFKSGASLSTRASLSSLRDSLPENPTIYGISEIRAATNNFLAKRKSSTVPSWRCTLYGKDVIIFQRKFLKPTSPAIVREKLSFVCKSHHATIINLIGASISGDFIFLVYEYVRGSNLADCLRNPMNPSFTVLSTWVSRMQIAADLASGLDYIHNNTGLDISLVHNHIKASSIIVAEPTLNAKFCHFGTSYLCGEPGEETETSPLKISEISEVSTKLMRSNSVKFYGTTGYMSPEFQSTGIGTQKSDVFAFGVLILELLSGEEPVRYRFNKATRDYIKISVIDAARAVVEGSDGGEGRLRRWIDGRLNDSFPVDVAEKMTRLALECVHVEADKRPSMRRVAGKISKLYLETMAWADRMKIPTAFTASFAPR</sequence>
<proteinExistence type="predicted"/>
<dbReference type="PROSITE" id="PS50011">
    <property type="entry name" value="PROTEIN_KINASE_DOM"/>
    <property type="match status" value="1"/>
</dbReference>
<dbReference type="Proteomes" id="UP001279734">
    <property type="component" value="Unassembled WGS sequence"/>
</dbReference>
<gene>
    <name evidence="3" type="ORF">Nepgr_000608</name>
</gene>
<dbReference type="InterPro" id="IPR000719">
    <property type="entry name" value="Prot_kinase_dom"/>
</dbReference>
<dbReference type="Pfam" id="PF00069">
    <property type="entry name" value="Pkinase"/>
    <property type="match status" value="1"/>
</dbReference>
<feature type="compositionally biased region" description="Polar residues" evidence="1">
    <location>
        <begin position="57"/>
        <end position="67"/>
    </location>
</feature>
<evidence type="ECO:0000256" key="1">
    <source>
        <dbReference type="SAM" id="MobiDB-lite"/>
    </source>
</evidence>
<feature type="region of interest" description="Disordered" evidence="1">
    <location>
        <begin position="1"/>
        <end position="71"/>
    </location>
</feature>
<reference evidence="3" key="1">
    <citation type="submission" date="2023-05" db="EMBL/GenBank/DDBJ databases">
        <title>Nepenthes gracilis genome sequencing.</title>
        <authorList>
            <person name="Fukushima K."/>
        </authorList>
    </citation>
    <scope>NUCLEOTIDE SEQUENCE</scope>
    <source>
        <strain evidence="3">SING2019-196</strain>
    </source>
</reference>
<accession>A0AAD3P362</accession>
<dbReference type="SUPFAM" id="SSF56112">
    <property type="entry name" value="Protein kinase-like (PK-like)"/>
    <property type="match status" value="1"/>
</dbReference>
<feature type="compositionally biased region" description="Polar residues" evidence="1">
    <location>
        <begin position="16"/>
        <end position="32"/>
    </location>
</feature>
<evidence type="ECO:0000313" key="4">
    <source>
        <dbReference type="Proteomes" id="UP001279734"/>
    </source>
</evidence>
<dbReference type="EMBL" id="BSYO01000001">
    <property type="protein sequence ID" value="GMG98768.1"/>
    <property type="molecule type" value="Genomic_DNA"/>
</dbReference>
<dbReference type="GO" id="GO:0005524">
    <property type="term" value="F:ATP binding"/>
    <property type="evidence" value="ECO:0007669"/>
    <property type="project" value="InterPro"/>
</dbReference>
<protein>
    <recommendedName>
        <fullName evidence="2">Protein kinase domain-containing protein</fullName>
    </recommendedName>
</protein>
<evidence type="ECO:0000313" key="3">
    <source>
        <dbReference type="EMBL" id="GMG98768.1"/>
    </source>
</evidence>
<keyword evidence="4" id="KW-1185">Reference proteome</keyword>
<dbReference type="GO" id="GO:0004672">
    <property type="term" value="F:protein kinase activity"/>
    <property type="evidence" value="ECO:0007669"/>
    <property type="project" value="InterPro"/>
</dbReference>
<dbReference type="Gene3D" id="1.10.510.10">
    <property type="entry name" value="Transferase(Phosphotransferase) domain 1"/>
    <property type="match status" value="1"/>
</dbReference>
<feature type="domain" description="Protein kinase" evidence="2">
    <location>
        <begin position="67"/>
        <end position="413"/>
    </location>
</feature>
<organism evidence="3 4">
    <name type="scientific">Nepenthes gracilis</name>
    <name type="common">Slender pitcher plant</name>
    <dbReference type="NCBI Taxonomy" id="150966"/>
    <lineage>
        <taxon>Eukaryota</taxon>
        <taxon>Viridiplantae</taxon>
        <taxon>Streptophyta</taxon>
        <taxon>Embryophyta</taxon>
        <taxon>Tracheophyta</taxon>
        <taxon>Spermatophyta</taxon>
        <taxon>Magnoliopsida</taxon>
        <taxon>eudicotyledons</taxon>
        <taxon>Gunneridae</taxon>
        <taxon>Pentapetalae</taxon>
        <taxon>Caryophyllales</taxon>
        <taxon>Nepenthaceae</taxon>
        <taxon>Nepenthes</taxon>
    </lineage>
</organism>
<name>A0AAD3P362_NEPGR</name>
<dbReference type="AlphaFoldDB" id="A0AAD3P362"/>
<dbReference type="PANTHER" id="PTHR46863:SF1">
    <property type="entry name" value="PROTEIN KINASE SUPERFAMILY PROTEIN"/>
    <property type="match status" value="1"/>
</dbReference>
<evidence type="ECO:0000259" key="2">
    <source>
        <dbReference type="PROSITE" id="PS50011"/>
    </source>
</evidence>
<feature type="compositionally biased region" description="Low complexity" evidence="1">
    <location>
        <begin position="34"/>
        <end position="56"/>
    </location>
</feature>
<dbReference type="InterPro" id="IPR011009">
    <property type="entry name" value="Kinase-like_dom_sf"/>
</dbReference>
<dbReference type="PANTHER" id="PTHR46863">
    <property type="entry name" value="OS09G0572100 PROTEIN"/>
    <property type="match status" value="1"/>
</dbReference>